<dbReference type="PROSITE" id="PS00622">
    <property type="entry name" value="HTH_LUXR_1"/>
    <property type="match status" value="1"/>
</dbReference>
<dbReference type="PANTHER" id="PTHR16305">
    <property type="entry name" value="TESTICULAR SOLUBLE ADENYLYL CYCLASE"/>
    <property type="match status" value="1"/>
</dbReference>
<feature type="domain" description="HTH luxR-type" evidence="3">
    <location>
        <begin position="813"/>
        <end position="879"/>
    </location>
</feature>
<evidence type="ECO:0000313" key="4">
    <source>
        <dbReference type="EMBL" id="MFC3761659.1"/>
    </source>
</evidence>
<dbReference type="PROSITE" id="PS50043">
    <property type="entry name" value="HTH_LUXR_2"/>
    <property type="match status" value="1"/>
</dbReference>
<dbReference type="Pfam" id="PF13191">
    <property type="entry name" value="AAA_16"/>
    <property type="match status" value="1"/>
</dbReference>
<dbReference type="RefSeq" id="WP_307782723.1">
    <property type="nucleotide sequence ID" value="NZ_JAFBCM010000001.1"/>
</dbReference>
<dbReference type="InterPro" id="IPR000792">
    <property type="entry name" value="Tscrpt_reg_LuxR_C"/>
</dbReference>
<keyword evidence="5" id="KW-1185">Reference proteome</keyword>
<dbReference type="EMBL" id="JBHRZH010000009">
    <property type="protein sequence ID" value="MFC3761659.1"/>
    <property type="molecule type" value="Genomic_DNA"/>
</dbReference>
<dbReference type="PANTHER" id="PTHR16305:SF35">
    <property type="entry name" value="TRANSCRIPTIONAL ACTIVATOR DOMAIN"/>
    <property type="match status" value="1"/>
</dbReference>
<dbReference type="SUPFAM" id="SSF52540">
    <property type="entry name" value="P-loop containing nucleoside triphosphate hydrolases"/>
    <property type="match status" value="1"/>
</dbReference>
<name>A0ABV7YA17_9ACTN</name>
<accession>A0ABV7YA17</accession>
<dbReference type="GO" id="GO:0005524">
    <property type="term" value="F:ATP binding"/>
    <property type="evidence" value="ECO:0007669"/>
    <property type="project" value="UniProtKB-KW"/>
</dbReference>
<gene>
    <name evidence="4" type="ORF">ACFOUW_12500</name>
</gene>
<evidence type="ECO:0000313" key="5">
    <source>
        <dbReference type="Proteomes" id="UP001595699"/>
    </source>
</evidence>
<dbReference type="Gene3D" id="3.40.50.300">
    <property type="entry name" value="P-loop containing nucleotide triphosphate hydrolases"/>
    <property type="match status" value="1"/>
</dbReference>
<dbReference type="SUPFAM" id="SSF46894">
    <property type="entry name" value="C-terminal effector domain of the bipartite response regulators"/>
    <property type="match status" value="1"/>
</dbReference>
<proteinExistence type="predicted"/>
<keyword evidence="2 4" id="KW-0067">ATP-binding</keyword>
<dbReference type="Pfam" id="PF00196">
    <property type="entry name" value="GerE"/>
    <property type="match status" value="1"/>
</dbReference>
<keyword evidence="1" id="KW-0547">Nucleotide-binding</keyword>
<dbReference type="CDD" id="cd06170">
    <property type="entry name" value="LuxR_C_like"/>
    <property type="match status" value="1"/>
</dbReference>
<dbReference type="Gene3D" id="1.10.10.10">
    <property type="entry name" value="Winged helix-like DNA-binding domain superfamily/Winged helix DNA-binding domain"/>
    <property type="match status" value="1"/>
</dbReference>
<sequence>MSERLVGRDAELAELLEAVSAPPAFVVVEGEAGIGKSRLVRELAGRVPQLLRGSCEPVAEPFPLAPVLEALKDVALPQRLNPVVGALAPVLPELAARLPSAPPALDDHRAERHRLLRAAATLLGELGPAVLVVEDVQWADASTAEFLGYLAARMPPELAVVLTARETPAWEAFARSRPSRIALSPLPLDAVRELAAILLETAEVPEPYARSLHALTAGIPFVVEEVVAAGSGSVPTGLRDAVLPRLAALEEQPREVLGASAVLGLVPDEQILAAVMGLDVATVVRSLSRCHAAGLLHEGTGFRHELARQVVYQSVPAPTRRWLHQRVAEVLQGVVPLPVAQIAHHYEQAGRLLSFVKYAEAAAELAQSQGDDAAAARYLVRAVEVPGLAASDRVRLAAWLARAAVQGLAQSEAAPVLDRVLASVELEPSADGELRFLLGRLLRQQGEALRGYEEIARATVDLADRPDQLALALAILAVPDLVTGRSIAEHRARCLEAVVAAELSGEPFVVAAVGVARVSLLIEVADPSAASAMTALLATPAVADEPREHARACLNWAQAAVHVGDIALADRMLAECRVVAARAEHFRVNTLLDLVSASVDLAAGRFVGLLERVRALSTSEFSAASLETEYLLGAVLAVAGDPDEAERRLRAVVGTAERVGALWPLVPARSALARLLLASGRSVEAAAQASEGLNVLRAKGNWVWAGETVSCLVEASSPAASAAVVEFAVGLAGVAAPAARAHLASCEGRLEEAREEFVRLRLPYEAARISERLGLLEGAQAYDAVGAVASLARVLREMRRTGVPVPYPWRGGRRSYGSALSPREREVAQLAASGQTNAEIAARLYVSPRTVESHVASALRKLGGQTRKDLETLLSVGHGKPEA</sequence>
<reference evidence="5" key="1">
    <citation type="journal article" date="2019" name="Int. J. Syst. Evol. Microbiol.">
        <title>The Global Catalogue of Microorganisms (GCM) 10K type strain sequencing project: providing services to taxonomists for standard genome sequencing and annotation.</title>
        <authorList>
            <consortium name="The Broad Institute Genomics Platform"/>
            <consortium name="The Broad Institute Genome Sequencing Center for Infectious Disease"/>
            <person name="Wu L."/>
            <person name="Ma J."/>
        </authorList>
    </citation>
    <scope>NUCLEOTIDE SEQUENCE [LARGE SCALE GENOMIC DNA]</scope>
    <source>
        <strain evidence="5">CGMCC 4.7241</strain>
    </source>
</reference>
<dbReference type="PRINTS" id="PR00038">
    <property type="entry name" value="HTHLUXR"/>
</dbReference>
<protein>
    <submittedName>
        <fullName evidence="4">ATP-binding protein</fullName>
    </submittedName>
</protein>
<evidence type="ECO:0000256" key="2">
    <source>
        <dbReference type="ARBA" id="ARBA00022840"/>
    </source>
</evidence>
<dbReference type="InterPro" id="IPR016032">
    <property type="entry name" value="Sig_transdc_resp-reg_C-effctor"/>
</dbReference>
<dbReference type="Proteomes" id="UP001595699">
    <property type="component" value="Unassembled WGS sequence"/>
</dbReference>
<dbReference type="InterPro" id="IPR036388">
    <property type="entry name" value="WH-like_DNA-bd_sf"/>
</dbReference>
<evidence type="ECO:0000256" key="1">
    <source>
        <dbReference type="ARBA" id="ARBA00022741"/>
    </source>
</evidence>
<dbReference type="SMART" id="SM00421">
    <property type="entry name" value="HTH_LUXR"/>
    <property type="match status" value="1"/>
</dbReference>
<organism evidence="4 5">
    <name type="scientific">Tenggerimyces flavus</name>
    <dbReference type="NCBI Taxonomy" id="1708749"/>
    <lineage>
        <taxon>Bacteria</taxon>
        <taxon>Bacillati</taxon>
        <taxon>Actinomycetota</taxon>
        <taxon>Actinomycetes</taxon>
        <taxon>Propionibacteriales</taxon>
        <taxon>Nocardioidaceae</taxon>
        <taxon>Tenggerimyces</taxon>
    </lineage>
</organism>
<evidence type="ECO:0000259" key="3">
    <source>
        <dbReference type="PROSITE" id="PS50043"/>
    </source>
</evidence>
<dbReference type="InterPro" id="IPR041664">
    <property type="entry name" value="AAA_16"/>
</dbReference>
<dbReference type="InterPro" id="IPR027417">
    <property type="entry name" value="P-loop_NTPase"/>
</dbReference>
<comment type="caution">
    <text evidence="4">The sequence shown here is derived from an EMBL/GenBank/DDBJ whole genome shotgun (WGS) entry which is preliminary data.</text>
</comment>